<feature type="transmembrane region" description="Helical" evidence="5">
    <location>
        <begin position="12"/>
        <end position="31"/>
    </location>
</feature>
<evidence type="ECO:0000256" key="4">
    <source>
        <dbReference type="ARBA" id="ARBA00022840"/>
    </source>
</evidence>
<evidence type="ECO:0000256" key="1">
    <source>
        <dbReference type="ARBA" id="ARBA00022679"/>
    </source>
</evidence>
<gene>
    <name evidence="7" type="ORF">PENTCL1PPCAC_4516</name>
</gene>
<keyword evidence="5" id="KW-0812">Transmembrane</keyword>
<organism evidence="7 8">
    <name type="scientific">Pristionchus entomophagus</name>
    <dbReference type="NCBI Taxonomy" id="358040"/>
    <lineage>
        <taxon>Eukaryota</taxon>
        <taxon>Metazoa</taxon>
        <taxon>Ecdysozoa</taxon>
        <taxon>Nematoda</taxon>
        <taxon>Chromadorea</taxon>
        <taxon>Rhabditida</taxon>
        <taxon>Rhabditina</taxon>
        <taxon>Diplogasteromorpha</taxon>
        <taxon>Diplogasteroidea</taxon>
        <taxon>Neodiplogasteridae</taxon>
        <taxon>Pristionchus</taxon>
    </lineage>
</organism>
<evidence type="ECO:0000313" key="8">
    <source>
        <dbReference type="Proteomes" id="UP001432027"/>
    </source>
</evidence>
<sequence>QMRWSGYKSKIDIFALGLILLELCVVLLWKMRNCQVFDNYRADRPTIVLDHLPELRHFVAWLTNVRDTERPECREILEHPFLA</sequence>
<reference evidence="7" key="1">
    <citation type="submission" date="2023-10" db="EMBL/GenBank/DDBJ databases">
        <title>Genome assembly of Pristionchus species.</title>
        <authorList>
            <person name="Yoshida K."/>
            <person name="Sommer R.J."/>
        </authorList>
    </citation>
    <scope>NUCLEOTIDE SEQUENCE</scope>
    <source>
        <strain evidence="7">RS0144</strain>
    </source>
</reference>
<keyword evidence="4" id="KW-0067">ATP-binding</keyword>
<dbReference type="InterPro" id="IPR000719">
    <property type="entry name" value="Prot_kinase_dom"/>
</dbReference>
<proteinExistence type="predicted"/>
<dbReference type="GO" id="GO:0005634">
    <property type="term" value="C:nucleus"/>
    <property type="evidence" value="ECO:0007669"/>
    <property type="project" value="TreeGrafter"/>
</dbReference>
<evidence type="ECO:0000259" key="6">
    <source>
        <dbReference type="PROSITE" id="PS50011"/>
    </source>
</evidence>
<feature type="non-terminal residue" evidence="7">
    <location>
        <position position="83"/>
    </location>
</feature>
<dbReference type="AlphaFoldDB" id="A0AAV5SS27"/>
<keyword evidence="1" id="KW-0808">Transferase</keyword>
<dbReference type="Gene3D" id="1.10.510.10">
    <property type="entry name" value="Transferase(Phosphotransferase) domain 1"/>
    <property type="match status" value="1"/>
</dbReference>
<dbReference type="SUPFAM" id="SSF56112">
    <property type="entry name" value="Protein kinase-like (PK-like)"/>
    <property type="match status" value="1"/>
</dbReference>
<dbReference type="InterPro" id="IPR011009">
    <property type="entry name" value="Kinase-like_dom_sf"/>
</dbReference>
<feature type="domain" description="Protein kinase" evidence="6">
    <location>
        <begin position="1"/>
        <end position="82"/>
    </location>
</feature>
<accession>A0AAV5SS27</accession>
<evidence type="ECO:0000256" key="2">
    <source>
        <dbReference type="ARBA" id="ARBA00022741"/>
    </source>
</evidence>
<dbReference type="GO" id="GO:0004694">
    <property type="term" value="F:eukaryotic translation initiation factor 2alpha kinase activity"/>
    <property type="evidence" value="ECO:0007669"/>
    <property type="project" value="TreeGrafter"/>
</dbReference>
<dbReference type="PANTHER" id="PTHR11042">
    <property type="entry name" value="EUKARYOTIC TRANSLATION INITIATION FACTOR 2-ALPHA KINASE EIF2-ALPHA KINASE -RELATED"/>
    <property type="match status" value="1"/>
</dbReference>
<name>A0AAV5SS27_9BILA</name>
<keyword evidence="8" id="KW-1185">Reference proteome</keyword>
<dbReference type="PANTHER" id="PTHR11042:SF91">
    <property type="entry name" value="EUKARYOTIC TRANSLATION INITIATION FACTOR 2-ALPHA KINASE"/>
    <property type="match status" value="1"/>
</dbReference>
<evidence type="ECO:0000256" key="3">
    <source>
        <dbReference type="ARBA" id="ARBA00022777"/>
    </source>
</evidence>
<keyword evidence="3" id="KW-0418">Kinase</keyword>
<dbReference type="Proteomes" id="UP001432027">
    <property type="component" value="Unassembled WGS sequence"/>
</dbReference>
<dbReference type="EMBL" id="BTSX01000002">
    <property type="protein sequence ID" value="GMS82341.1"/>
    <property type="molecule type" value="Genomic_DNA"/>
</dbReference>
<keyword evidence="5" id="KW-1133">Transmembrane helix</keyword>
<evidence type="ECO:0000313" key="7">
    <source>
        <dbReference type="EMBL" id="GMS82341.1"/>
    </source>
</evidence>
<dbReference type="InterPro" id="IPR050339">
    <property type="entry name" value="CC_SR_Kinase"/>
</dbReference>
<keyword evidence="2" id="KW-0547">Nucleotide-binding</keyword>
<dbReference type="PROSITE" id="PS50011">
    <property type="entry name" value="PROTEIN_KINASE_DOM"/>
    <property type="match status" value="1"/>
</dbReference>
<comment type="caution">
    <text evidence="7">The sequence shown here is derived from an EMBL/GenBank/DDBJ whole genome shotgun (WGS) entry which is preliminary data.</text>
</comment>
<keyword evidence="5" id="KW-0472">Membrane</keyword>
<feature type="non-terminal residue" evidence="7">
    <location>
        <position position="1"/>
    </location>
</feature>
<protein>
    <recommendedName>
        <fullName evidence="6">Protein kinase domain-containing protein</fullName>
    </recommendedName>
</protein>
<dbReference type="GO" id="GO:0005524">
    <property type="term" value="F:ATP binding"/>
    <property type="evidence" value="ECO:0007669"/>
    <property type="project" value="UniProtKB-KW"/>
</dbReference>
<evidence type="ECO:0000256" key="5">
    <source>
        <dbReference type="SAM" id="Phobius"/>
    </source>
</evidence>
<dbReference type="GO" id="GO:0005737">
    <property type="term" value="C:cytoplasm"/>
    <property type="evidence" value="ECO:0007669"/>
    <property type="project" value="TreeGrafter"/>
</dbReference>